<protein>
    <recommendedName>
        <fullName evidence="6">TFIIB-type domain-containing protein</fullName>
    </recommendedName>
</protein>
<dbReference type="Proteomes" id="UP000077202">
    <property type="component" value="Unassembled WGS sequence"/>
</dbReference>
<dbReference type="GO" id="GO:0070897">
    <property type="term" value="P:transcription preinitiation complex assembly"/>
    <property type="evidence" value="ECO:0007669"/>
    <property type="project" value="InterPro"/>
</dbReference>
<proteinExistence type="predicted"/>
<keyword evidence="1" id="KW-0805">Transcription regulation</keyword>
<dbReference type="AlphaFoldDB" id="A0A176WH13"/>
<name>A0A176WH13_MARPO</name>
<dbReference type="SUPFAM" id="SSF47954">
    <property type="entry name" value="Cyclin-like"/>
    <property type="match status" value="1"/>
</dbReference>
<feature type="compositionally biased region" description="Basic and acidic residues" evidence="3">
    <location>
        <begin position="416"/>
        <end position="442"/>
    </location>
</feature>
<evidence type="ECO:0000256" key="3">
    <source>
        <dbReference type="SAM" id="MobiDB-lite"/>
    </source>
</evidence>
<dbReference type="PRINTS" id="PR00685">
    <property type="entry name" value="TIFACTORIIB"/>
</dbReference>
<feature type="region of interest" description="Disordered" evidence="3">
    <location>
        <begin position="415"/>
        <end position="455"/>
    </location>
</feature>
<organism evidence="4 5">
    <name type="scientific">Marchantia polymorpha subsp. ruderalis</name>
    <dbReference type="NCBI Taxonomy" id="1480154"/>
    <lineage>
        <taxon>Eukaryota</taxon>
        <taxon>Viridiplantae</taxon>
        <taxon>Streptophyta</taxon>
        <taxon>Embryophyta</taxon>
        <taxon>Marchantiophyta</taxon>
        <taxon>Marchantiopsida</taxon>
        <taxon>Marchantiidae</taxon>
        <taxon>Marchantiales</taxon>
        <taxon>Marchantiaceae</taxon>
        <taxon>Marchantia</taxon>
    </lineage>
</organism>
<dbReference type="PANTHER" id="PTHR48428">
    <property type="entry name" value="PLANT-SPECIFIC TFIIB-RELATED PROTEIN PTF2"/>
    <property type="match status" value="1"/>
</dbReference>
<evidence type="ECO:0000256" key="1">
    <source>
        <dbReference type="ARBA" id="ARBA00023015"/>
    </source>
</evidence>
<comment type="caution">
    <text evidence="4">The sequence shown here is derived from an EMBL/GenBank/DDBJ whole genome shotgun (WGS) entry which is preliminary data.</text>
</comment>
<dbReference type="EMBL" id="LVLJ01000808">
    <property type="protein sequence ID" value="OAE32538.1"/>
    <property type="molecule type" value="Genomic_DNA"/>
</dbReference>
<dbReference type="InterPro" id="IPR000812">
    <property type="entry name" value="TFIIB"/>
</dbReference>
<dbReference type="InterPro" id="IPR053340">
    <property type="entry name" value="PTF2"/>
</dbReference>
<gene>
    <name evidence="4" type="ORF">AXG93_3242s1610</name>
</gene>
<dbReference type="PANTHER" id="PTHR48428:SF1">
    <property type="entry name" value="PLANT-SPECIFIC TFIIB-RELATED PROTEIN PTF2"/>
    <property type="match status" value="1"/>
</dbReference>
<evidence type="ECO:0000313" key="4">
    <source>
        <dbReference type="EMBL" id="OAE32538.1"/>
    </source>
</evidence>
<keyword evidence="2" id="KW-0804">Transcription</keyword>
<evidence type="ECO:0008006" key="6">
    <source>
        <dbReference type="Google" id="ProtNLM"/>
    </source>
</evidence>
<evidence type="ECO:0000313" key="5">
    <source>
        <dbReference type="Proteomes" id="UP000077202"/>
    </source>
</evidence>
<accession>A0A176WH13</accession>
<sequence length="601" mass="67211">MDVRTGERCQSCGEASMVMDAVYGIYACEACGSMGDQAATQLGSEFQLGHVIERRGTNIGEHDSGAAAAKGLMRGQMNHNFYTGFTSWSERHKVGYYAPWVYLVWGLRGKQSIVLLPVDRFWCAELSKSNQLKVDGDWGAGRWVDVLVAACVYIVIRQSQLPLTIPEVADCVNCDVVELGRMYNRVLQKLNISVPHVDLSIFLERALSTLPALTKQSRDTLRIVARQGKMLLTNAVQWFITTGRRPLPVTAAVLQLVLEANKISVHISDVARQLYAGIGATRMRYKECKNSLVVIAQKLPWGADITPKTVLRHLPFIIQYLELKHKLQKGANQGSTCIGQVVPRKRASTLLCGKSDSLLLNAKNTLALNGHRQTSTVNQEKVDGRPAKFLTVSRAHFHSVQKSELVEVKLDDEDETFPRDDCRGDRPDMRRKTSEDLPDIRAPESTTGAPVPERNGSANVLPVAFVASEEARKRRLHKIHLAKLRIFQRRALMSQTYGVSQQLSVPPSPVHIQEKPGYVRRVDDIYLAPDIEDLRIEKLLLKGASGADLETGYYRSLEAQFLEVHDGDCDKDFTEYVHSSCEVEYLKELKKLKTECSRNIG</sequence>
<evidence type="ECO:0000256" key="2">
    <source>
        <dbReference type="ARBA" id="ARBA00023163"/>
    </source>
</evidence>
<dbReference type="Gene3D" id="1.10.472.10">
    <property type="entry name" value="Cyclin-like"/>
    <property type="match status" value="1"/>
</dbReference>
<keyword evidence="5" id="KW-1185">Reference proteome</keyword>
<reference evidence="4" key="1">
    <citation type="submission" date="2016-03" db="EMBL/GenBank/DDBJ databases">
        <title>Mechanisms controlling the formation of the plant cell surface in tip-growing cells are functionally conserved among land plants.</title>
        <authorList>
            <person name="Honkanen S."/>
            <person name="Jones V.A."/>
            <person name="Morieri G."/>
            <person name="Champion C."/>
            <person name="Hetherington A.J."/>
            <person name="Kelly S."/>
            <person name="Saint-Marcoux D."/>
            <person name="Proust H."/>
            <person name="Prescott H."/>
            <person name="Dolan L."/>
        </authorList>
    </citation>
    <scope>NUCLEOTIDE SEQUENCE [LARGE SCALE GENOMIC DNA]</scope>
    <source>
        <tissue evidence="4">Whole gametophyte</tissue>
    </source>
</reference>
<dbReference type="InterPro" id="IPR036915">
    <property type="entry name" value="Cyclin-like_sf"/>
</dbReference>